<keyword evidence="3" id="KW-1185">Reference proteome</keyword>
<gene>
    <name evidence="2" type="ORF">DOTSEDRAFT_82838</name>
</gene>
<accession>N1PD11</accession>
<dbReference type="HOGENOM" id="CLU_1120160_0_0_1"/>
<organism evidence="2 3">
    <name type="scientific">Dothistroma septosporum (strain NZE10 / CBS 128990)</name>
    <name type="common">Red band needle blight fungus</name>
    <name type="synonym">Mycosphaerella pini</name>
    <dbReference type="NCBI Taxonomy" id="675120"/>
    <lineage>
        <taxon>Eukaryota</taxon>
        <taxon>Fungi</taxon>
        <taxon>Dikarya</taxon>
        <taxon>Ascomycota</taxon>
        <taxon>Pezizomycotina</taxon>
        <taxon>Dothideomycetes</taxon>
        <taxon>Dothideomycetidae</taxon>
        <taxon>Mycosphaerellales</taxon>
        <taxon>Mycosphaerellaceae</taxon>
        <taxon>Dothistroma</taxon>
    </lineage>
</organism>
<dbReference type="eggNOG" id="ENOG502RM4Z">
    <property type="taxonomic scope" value="Eukaryota"/>
</dbReference>
<reference evidence="2 3" key="2">
    <citation type="journal article" date="2012" name="PLoS Pathog.">
        <title>Diverse lifestyles and strategies of plant pathogenesis encoded in the genomes of eighteen Dothideomycetes fungi.</title>
        <authorList>
            <person name="Ohm R.A."/>
            <person name="Feau N."/>
            <person name="Henrissat B."/>
            <person name="Schoch C.L."/>
            <person name="Horwitz B.A."/>
            <person name="Barry K.W."/>
            <person name="Condon B.J."/>
            <person name="Copeland A.C."/>
            <person name="Dhillon B."/>
            <person name="Glaser F."/>
            <person name="Hesse C.N."/>
            <person name="Kosti I."/>
            <person name="LaButti K."/>
            <person name="Lindquist E.A."/>
            <person name="Lucas S."/>
            <person name="Salamov A.A."/>
            <person name="Bradshaw R.E."/>
            <person name="Ciuffetti L."/>
            <person name="Hamelin R.C."/>
            <person name="Kema G.H.J."/>
            <person name="Lawrence C."/>
            <person name="Scott J.A."/>
            <person name="Spatafora J.W."/>
            <person name="Turgeon B.G."/>
            <person name="de Wit P.J.G.M."/>
            <person name="Zhong S."/>
            <person name="Goodwin S.B."/>
            <person name="Grigoriev I.V."/>
        </authorList>
    </citation>
    <scope>NUCLEOTIDE SEQUENCE [LARGE SCALE GENOMIC DNA]</scope>
    <source>
        <strain evidence="3">NZE10 / CBS 128990</strain>
    </source>
</reference>
<evidence type="ECO:0000313" key="3">
    <source>
        <dbReference type="Proteomes" id="UP000016933"/>
    </source>
</evidence>
<protein>
    <submittedName>
        <fullName evidence="2">Uncharacterized protein</fullName>
    </submittedName>
</protein>
<name>N1PD11_DOTSN</name>
<proteinExistence type="predicted"/>
<sequence length="248" mass="26795">MQHVGSGRGCCAVLNFASPNECPKDGSSAMLLLDLSEAWQMCNLHSRIRSAGLQAGAIRVAVLVRRQSATSVEVPASSYDLILSPRTAFQEEPSSFAASGFSHLAARVTISGDWPGMASTEEEAASARRPSKYVQEMNSEERLQSLKEWAEDKKYVHPGDGGTMAINGMDNIGSLRIGGSLAAVQRAGNNADVDKYAGQYDAPVGPPAYKTVTEEPQPKKKNTIKQWLEKRKDKKDADRRASAPPYAP</sequence>
<dbReference type="EMBL" id="KB446544">
    <property type="protein sequence ID" value="EME40192.1"/>
    <property type="molecule type" value="Genomic_DNA"/>
</dbReference>
<dbReference type="AlphaFoldDB" id="N1PD11"/>
<evidence type="ECO:0000256" key="1">
    <source>
        <dbReference type="SAM" id="MobiDB-lite"/>
    </source>
</evidence>
<reference evidence="3" key="1">
    <citation type="journal article" date="2012" name="PLoS Genet.">
        <title>The genomes of the fungal plant pathogens Cladosporium fulvum and Dothistroma septosporum reveal adaptation to different hosts and lifestyles but also signatures of common ancestry.</title>
        <authorList>
            <person name="de Wit P.J.G.M."/>
            <person name="van der Burgt A."/>
            <person name="Oekmen B."/>
            <person name="Stergiopoulos I."/>
            <person name="Abd-Elsalam K.A."/>
            <person name="Aerts A.L."/>
            <person name="Bahkali A.H."/>
            <person name="Beenen H.G."/>
            <person name="Chettri P."/>
            <person name="Cox M.P."/>
            <person name="Datema E."/>
            <person name="de Vries R.P."/>
            <person name="Dhillon B."/>
            <person name="Ganley A.R."/>
            <person name="Griffiths S.A."/>
            <person name="Guo Y."/>
            <person name="Hamelin R.C."/>
            <person name="Henrissat B."/>
            <person name="Kabir M.S."/>
            <person name="Jashni M.K."/>
            <person name="Kema G."/>
            <person name="Klaubauf S."/>
            <person name="Lapidus A."/>
            <person name="Levasseur A."/>
            <person name="Lindquist E."/>
            <person name="Mehrabi R."/>
            <person name="Ohm R.A."/>
            <person name="Owen T.J."/>
            <person name="Salamov A."/>
            <person name="Schwelm A."/>
            <person name="Schijlen E."/>
            <person name="Sun H."/>
            <person name="van den Burg H.A."/>
            <person name="van Ham R.C.H.J."/>
            <person name="Zhang S."/>
            <person name="Goodwin S.B."/>
            <person name="Grigoriev I.V."/>
            <person name="Collemare J."/>
            <person name="Bradshaw R.E."/>
        </authorList>
    </citation>
    <scope>NUCLEOTIDE SEQUENCE [LARGE SCALE GENOMIC DNA]</scope>
    <source>
        <strain evidence="3">NZE10 / CBS 128990</strain>
    </source>
</reference>
<evidence type="ECO:0000313" key="2">
    <source>
        <dbReference type="EMBL" id="EME40192.1"/>
    </source>
</evidence>
<feature type="compositionally biased region" description="Basic and acidic residues" evidence="1">
    <location>
        <begin position="227"/>
        <end position="241"/>
    </location>
</feature>
<feature type="region of interest" description="Disordered" evidence="1">
    <location>
        <begin position="201"/>
        <end position="248"/>
    </location>
</feature>
<dbReference type="Proteomes" id="UP000016933">
    <property type="component" value="Unassembled WGS sequence"/>
</dbReference>
<dbReference type="OrthoDB" id="3907166at2759"/>